<dbReference type="EMBL" id="JWZT01002790">
    <property type="protein sequence ID" value="KII68566.1"/>
    <property type="molecule type" value="Genomic_DNA"/>
</dbReference>
<feature type="transmembrane region" description="Helical" evidence="1">
    <location>
        <begin position="92"/>
        <end position="113"/>
    </location>
</feature>
<reference evidence="2 3" key="1">
    <citation type="journal article" date="2014" name="Genome Biol. Evol.">
        <title>The genome of the myxosporean Thelohanellus kitauei shows adaptations to nutrient acquisition within its fish host.</title>
        <authorList>
            <person name="Yang Y."/>
            <person name="Xiong J."/>
            <person name="Zhou Z."/>
            <person name="Huo F."/>
            <person name="Miao W."/>
            <person name="Ran C."/>
            <person name="Liu Y."/>
            <person name="Zhang J."/>
            <person name="Feng J."/>
            <person name="Wang M."/>
            <person name="Wang M."/>
            <person name="Wang L."/>
            <person name="Yao B."/>
        </authorList>
    </citation>
    <scope>NUCLEOTIDE SEQUENCE [LARGE SCALE GENOMIC DNA]</scope>
    <source>
        <strain evidence="2">Wuqing</strain>
    </source>
</reference>
<gene>
    <name evidence="2" type="ORF">RF11_08697</name>
</gene>
<keyword evidence="3" id="KW-1185">Reference proteome</keyword>
<dbReference type="Proteomes" id="UP000031668">
    <property type="component" value="Unassembled WGS sequence"/>
</dbReference>
<keyword evidence="1" id="KW-0472">Membrane</keyword>
<proteinExistence type="predicted"/>
<organism evidence="2 3">
    <name type="scientific">Thelohanellus kitauei</name>
    <name type="common">Myxosporean</name>
    <dbReference type="NCBI Taxonomy" id="669202"/>
    <lineage>
        <taxon>Eukaryota</taxon>
        <taxon>Metazoa</taxon>
        <taxon>Cnidaria</taxon>
        <taxon>Myxozoa</taxon>
        <taxon>Myxosporea</taxon>
        <taxon>Bivalvulida</taxon>
        <taxon>Platysporina</taxon>
        <taxon>Myxobolidae</taxon>
        <taxon>Thelohanellus</taxon>
    </lineage>
</organism>
<accession>A0A0C2MMW0</accession>
<keyword evidence="1" id="KW-1133">Transmembrane helix</keyword>
<dbReference type="AlphaFoldDB" id="A0A0C2MMW0"/>
<feature type="transmembrane region" description="Helical" evidence="1">
    <location>
        <begin position="7"/>
        <end position="34"/>
    </location>
</feature>
<comment type="caution">
    <text evidence="2">The sequence shown here is derived from an EMBL/GenBank/DDBJ whole genome shotgun (WGS) entry which is preliminary data.</text>
</comment>
<keyword evidence="1" id="KW-0812">Transmembrane</keyword>
<sequence>MNKNIALILLYTLECVAMLSFALLIIVCYSGALFNIPINVSGKMERVTIRLFHWTYNGVTTSYEDTPGKSIFHANPNPGFVVYQNLFSVNILLIYIWTISFYFLIFGGLLIAYHRKCSQKKSYRKWSLDLDAFKSIDISF</sequence>
<evidence type="ECO:0000313" key="2">
    <source>
        <dbReference type="EMBL" id="KII68566.1"/>
    </source>
</evidence>
<name>A0A0C2MMW0_THEKT</name>
<evidence type="ECO:0000313" key="3">
    <source>
        <dbReference type="Proteomes" id="UP000031668"/>
    </source>
</evidence>
<protein>
    <submittedName>
        <fullName evidence="2">Uncharacterized protein</fullName>
    </submittedName>
</protein>
<evidence type="ECO:0000256" key="1">
    <source>
        <dbReference type="SAM" id="Phobius"/>
    </source>
</evidence>